<gene>
    <name evidence="4" type="ORF">ACFQ2I_11815</name>
</gene>
<organism evidence="4 5">
    <name type="scientific">Paenibacillus chungangensis</name>
    <dbReference type="NCBI Taxonomy" id="696535"/>
    <lineage>
        <taxon>Bacteria</taxon>
        <taxon>Bacillati</taxon>
        <taxon>Bacillota</taxon>
        <taxon>Bacilli</taxon>
        <taxon>Bacillales</taxon>
        <taxon>Paenibacillaceae</taxon>
        <taxon>Paenibacillus</taxon>
    </lineage>
</organism>
<evidence type="ECO:0000256" key="1">
    <source>
        <dbReference type="ARBA" id="ARBA00023125"/>
    </source>
</evidence>
<evidence type="ECO:0000313" key="4">
    <source>
        <dbReference type="EMBL" id="MFD0960082.1"/>
    </source>
</evidence>
<dbReference type="SUPFAM" id="SSF46689">
    <property type="entry name" value="Homeodomain-like"/>
    <property type="match status" value="1"/>
</dbReference>
<keyword evidence="5" id="KW-1185">Reference proteome</keyword>
<feature type="DNA-binding region" description="H-T-H motif" evidence="2">
    <location>
        <begin position="34"/>
        <end position="53"/>
    </location>
</feature>
<dbReference type="InterPro" id="IPR050624">
    <property type="entry name" value="HTH-type_Tx_Regulator"/>
</dbReference>
<dbReference type="PANTHER" id="PTHR43479">
    <property type="entry name" value="ACREF/ENVCD OPERON REPRESSOR-RELATED"/>
    <property type="match status" value="1"/>
</dbReference>
<evidence type="ECO:0000256" key="2">
    <source>
        <dbReference type="PROSITE-ProRule" id="PRU00335"/>
    </source>
</evidence>
<dbReference type="Pfam" id="PF00440">
    <property type="entry name" value="TetR_N"/>
    <property type="match status" value="1"/>
</dbReference>
<reference evidence="5" key="1">
    <citation type="journal article" date="2019" name="Int. J. Syst. Evol. Microbiol.">
        <title>The Global Catalogue of Microorganisms (GCM) 10K type strain sequencing project: providing services to taxonomists for standard genome sequencing and annotation.</title>
        <authorList>
            <consortium name="The Broad Institute Genomics Platform"/>
            <consortium name="The Broad Institute Genome Sequencing Center for Infectious Disease"/>
            <person name="Wu L."/>
            <person name="Ma J."/>
        </authorList>
    </citation>
    <scope>NUCLEOTIDE SEQUENCE [LARGE SCALE GENOMIC DNA]</scope>
    <source>
        <strain evidence="5">CCUG 59129</strain>
    </source>
</reference>
<sequence>MPKKFTDDERNWIRQKLLKEGRRLFAAYGLKKTSIGDLTTAVGVAQGSFYHFFASKEELYYTLMLEDEKRIRDTILSLFPPNRPVTKEVVAQFLRQSVAMIEESPLLRSMMAKRELEPLLRKLPTELLQRNFEEDRDALLPLISGWQASGFMAGERTETIVSMIRALVLLTMHREEIGEVRFPATMELLIDVLAEGMIAKSRREGE</sequence>
<accession>A0ABW3HRP8</accession>
<evidence type="ECO:0000259" key="3">
    <source>
        <dbReference type="PROSITE" id="PS50977"/>
    </source>
</evidence>
<name>A0ABW3HRP8_9BACL</name>
<protein>
    <submittedName>
        <fullName evidence="4">TetR/AcrR family transcriptional regulator</fullName>
    </submittedName>
</protein>
<dbReference type="InterPro" id="IPR001647">
    <property type="entry name" value="HTH_TetR"/>
</dbReference>
<keyword evidence="1 2" id="KW-0238">DNA-binding</keyword>
<evidence type="ECO:0000313" key="5">
    <source>
        <dbReference type="Proteomes" id="UP001596989"/>
    </source>
</evidence>
<dbReference type="RefSeq" id="WP_377564416.1">
    <property type="nucleotide sequence ID" value="NZ_JBHTJZ010000012.1"/>
</dbReference>
<feature type="domain" description="HTH tetR-type" evidence="3">
    <location>
        <begin position="11"/>
        <end position="71"/>
    </location>
</feature>
<dbReference type="PRINTS" id="PR00455">
    <property type="entry name" value="HTHTETR"/>
</dbReference>
<comment type="caution">
    <text evidence="4">The sequence shown here is derived from an EMBL/GenBank/DDBJ whole genome shotgun (WGS) entry which is preliminary data.</text>
</comment>
<proteinExistence type="predicted"/>
<dbReference type="EMBL" id="JBHTJZ010000012">
    <property type="protein sequence ID" value="MFD0960082.1"/>
    <property type="molecule type" value="Genomic_DNA"/>
</dbReference>
<dbReference type="PROSITE" id="PS01081">
    <property type="entry name" value="HTH_TETR_1"/>
    <property type="match status" value="1"/>
</dbReference>
<dbReference type="InterPro" id="IPR009057">
    <property type="entry name" value="Homeodomain-like_sf"/>
</dbReference>
<dbReference type="InterPro" id="IPR023772">
    <property type="entry name" value="DNA-bd_HTH_TetR-type_CS"/>
</dbReference>
<dbReference type="Gene3D" id="1.10.357.10">
    <property type="entry name" value="Tetracycline Repressor, domain 2"/>
    <property type="match status" value="1"/>
</dbReference>
<dbReference type="Proteomes" id="UP001596989">
    <property type="component" value="Unassembled WGS sequence"/>
</dbReference>
<dbReference type="PROSITE" id="PS50977">
    <property type="entry name" value="HTH_TETR_2"/>
    <property type="match status" value="1"/>
</dbReference>
<dbReference type="PANTHER" id="PTHR43479:SF11">
    <property type="entry name" value="ACREF_ENVCD OPERON REPRESSOR-RELATED"/>
    <property type="match status" value="1"/>
</dbReference>